<dbReference type="Pfam" id="PF13966">
    <property type="entry name" value="zf-RVT"/>
    <property type="match status" value="1"/>
</dbReference>
<name>A0A8J5SSI9_ZIZPA</name>
<protein>
    <recommendedName>
        <fullName evidence="1">Reverse transcriptase zinc-binding domain-containing protein</fullName>
    </recommendedName>
</protein>
<evidence type="ECO:0000313" key="3">
    <source>
        <dbReference type="Proteomes" id="UP000729402"/>
    </source>
</evidence>
<evidence type="ECO:0000313" key="2">
    <source>
        <dbReference type="EMBL" id="KAG8066205.1"/>
    </source>
</evidence>
<sequence>MKLKVFFWLLLQDRLNTKDMLRRRRIITSDVEGCCILCEDNEGETCMHLFIKCRFSVACWARIGIFWPHRDTVIEGVEAIKPRLRMKFSMEIIVTGAWSIWLHRNNCTFRHEIPSINSWLNQFTAALKTQSQRCNPSLRELILEWISNL</sequence>
<accession>A0A8J5SSI9</accession>
<comment type="caution">
    <text evidence="2">The sequence shown here is derived from an EMBL/GenBank/DDBJ whole genome shotgun (WGS) entry which is preliminary data.</text>
</comment>
<proteinExistence type="predicted"/>
<dbReference type="EMBL" id="JAAALK010000285">
    <property type="protein sequence ID" value="KAG8066205.1"/>
    <property type="molecule type" value="Genomic_DNA"/>
</dbReference>
<evidence type="ECO:0000259" key="1">
    <source>
        <dbReference type="Pfam" id="PF13966"/>
    </source>
</evidence>
<dbReference type="AlphaFoldDB" id="A0A8J5SSI9"/>
<feature type="domain" description="Reverse transcriptase zinc-binding" evidence="1">
    <location>
        <begin position="2"/>
        <end position="60"/>
    </location>
</feature>
<organism evidence="2 3">
    <name type="scientific">Zizania palustris</name>
    <name type="common">Northern wild rice</name>
    <dbReference type="NCBI Taxonomy" id="103762"/>
    <lineage>
        <taxon>Eukaryota</taxon>
        <taxon>Viridiplantae</taxon>
        <taxon>Streptophyta</taxon>
        <taxon>Embryophyta</taxon>
        <taxon>Tracheophyta</taxon>
        <taxon>Spermatophyta</taxon>
        <taxon>Magnoliopsida</taxon>
        <taxon>Liliopsida</taxon>
        <taxon>Poales</taxon>
        <taxon>Poaceae</taxon>
        <taxon>BOP clade</taxon>
        <taxon>Oryzoideae</taxon>
        <taxon>Oryzeae</taxon>
        <taxon>Zizaniinae</taxon>
        <taxon>Zizania</taxon>
    </lineage>
</organism>
<dbReference type="Proteomes" id="UP000729402">
    <property type="component" value="Unassembled WGS sequence"/>
</dbReference>
<keyword evidence="3" id="KW-1185">Reference proteome</keyword>
<gene>
    <name evidence="2" type="ORF">GUJ93_ZPchr0004g38702</name>
</gene>
<dbReference type="OrthoDB" id="696496at2759"/>
<reference evidence="2" key="1">
    <citation type="journal article" date="2021" name="bioRxiv">
        <title>Whole Genome Assembly and Annotation of Northern Wild Rice, Zizania palustris L., Supports a Whole Genome Duplication in the Zizania Genus.</title>
        <authorList>
            <person name="Haas M."/>
            <person name="Kono T."/>
            <person name="Macchietto M."/>
            <person name="Millas R."/>
            <person name="McGilp L."/>
            <person name="Shao M."/>
            <person name="Duquette J."/>
            <person name="Hirsch C.N."/>
            <person name="Kimball J."/>
        </authorList>
    </citation>
    <scope>NUCLEOTIDE SEQUENCE</scope>
    <source>
        <tissue evidence="2">Fresh leaf tissue</tissue>
    </source>
</reference>
<reference evidence="2" key="2">
    <citation type="submission" date="2021-02" db="EMBL/GenBank/DDBJ databases">
        <authorList>
            <person name="Kimball J.A."/>
            <person name="Haas M.W."/>
            <person name="Macchietto M."/>
            <person name="Kono T."/>
            <person name="Duquette J."/>
            <person name="Shao M."/>
        </authorList>
    </citation>
    <scope>NUCLEOTIDE SEQUENCE</scope>
    <source>
        <tissue evidence="2">Fresh leaf tissue</tissue>
    </source>
</reference>
<dbReference type="InterPro" id="IPR026960">
    <property type="entry name" value="RVT-Znf"/>
</dbReference>